<dbReference type="GO" id="GO:0006950">
    <property type="term" value="P:response to stress"/>
    <property type="evidence" value="ECO:0007669"/>
    <property type="project" value="TreeGrafter"/>
</dbReference>
<feature type="domain" description="HTH marR-type" evidence="2">
    <location>
        <begin position="10"/>
        <end position="146"/>
    </location>
</feature>
<feature type="region of interest" description="Disordered" evidence="1">
    <location>
        <begin position="152"/>
        <end position="186"/>
    </location>
</feature>
<dbReference type="PANTHER" id="PTHR33164">
    <property type="entry name" value="TRANSCRIPTIONAL REGULATOR, MARR FAMILY"/>
    <property type="match status" value="1"/>
</dbReference>
<protein>
    <recommendedName>
        <fullName evidence="2">HTH marR-type domain-containing protein</fullName>
    </recommendedName>
</protein>
<dbReference type="PANTHER" id="PTHR33164:SF99">
    <property type="entry name" value="MARR FAMILY REGULATORY PROTEIN"/>
    <property type="match status" value="1"/>
</dbReference>
<proteinExistence type="predicted"/>
<dbReference type="SUPFAM" id="SSF46785">
    <property type="entry name" value="Winged helix' DNA-binding domain"/>
    <property type="match status" value="1"/>
</dbReference>
<dbReference type="InterPro" id="IPR036390">
    <property type="entry name" value="WH_DNA-bd_sf"/>
</dbReference>
<evidence type="ECO:0000256" key="1">
    <source>
        <dbReference type="SAM" id="MobiDB-lite"/>
    </source>
</evidence>
<gene>
    <name evidence="3" type="ORF">SAV31267_051950</name>
</gene>
<evidence type="ECO:0000259" key="2">
    <source>
        <dbReference type="PROSITE" id="PS50995"/>
    </source>
</evidence>
<accession>A0A4D4MU57</accession>
<dbReference type="SMART" id="SM00347">
    <property type="entry name" value="HTH_MARR"/>
    <property type="match status" value="1"/>
</dbReference>
<dbReference type="PROSITE" id="PS50995">
    <property type="entry name" value="HTH_MARR_2"/>
    <property type="match status" value="1"/>
</dbReference>
<reference evidence="3 4" key="1">
    <citation type="submission" date="2019-04" db="EMBL/GenBank/DDBJ databases">
        <title>Draft genome sequences of Streptomyces avermitilis ATCC 31267.</title>
        <authorList>
            <person name="Komaki H."/>
            <person name="Tamura T."/>
            <person name="Hosoyama A."/>
        </authorList>
    </citation>
    <scope>NUCLEOTIDE SEQUENCE [LARGE SCALE GENOMIC DNA]</scope>
    <source>
        <strain evidence="3 4">ATCC 31267</strain>
    </source>
</reference>
<dbReference type="InterPro" id="IPR039422">
    <property type="entry name" value="MarR/SlyA-like"/>
</dbReference>
<comment type="caution">
    <text evidence="3">The sequence shown here is derived from an EMBL/GenBank/DDBJ whole genome shotgun (WGS) entry which is preliminary data.</text>
</comment>
<dbReference type="InterPro" id="IPR000835">
    <property type="entry name" value="HTH_MarR-typ"/>
</dbReference>
<dbReference type="GO" id="GO:0003700">
    <property type="term" value="F:DNA-binding transcription factor activity"/>
    <property type="evidence" value="ECO:0007669"/>
    <property type="project" value="InterPro"/>
</dbReference>
<name>A0A4D4MU57_STRAX</name>
<sequence>MTTRWLTPEEQRAWRAYLAASSLLEDAIDRQLQQEAGLPHLYYSILANLSEAPDRRLRMTDLAEKLKITRSRLTYAVTRLEKDGSVCREGCPSDRRGSIAALTDAGMAVLERTAPGHVETVAASVFDHLTPEQVEQLETICAAIARTIQGTSGGRRATSCRGGGVHRRRNRSPRSPPSSVLPNRAFFPIGRSSQSGVLPNRAFFPIGRSSQSGVLPNRVA</sequence>
<dbReference type="Gene3D" id="1.10.10.10">
    <property type="entry name" value="Winged helix-like DNA-binding domain superfamily/Winged helix DNA-binding domain"/>
    <property type="match status" value="1"/>
</dbReference>
<dbReference type="PRINTS" id="PR00598">
    <property type="entry name" value="HTHMARR"/>
</dbReference>
<dbReference type="Pfam" id="PF12802">
    <property type="entry name" value="MarR_2"/>
    <property type="match status" value="1"/>
</dbReference>
<dbReference type="InterPro" id="IPR036388">
    <property type="entry name" value="WH-like_DNA-bd_sf"/>
</dbReference>
<dbReference type="Proteomes" id="UP000299211">
    <property type="component" value="Unassembled WGS sequence"/>
</dbReference>
<organism evidence="3 4">
    <name type="scientific">Streptomyces avermitilis</name>
    <dbReference type="NCBI Taxonomy" id="33903"/>
    <lineage>
        <taxon>Bacteria</taxon>
        <taxon>Bacillati</taxon>
        <taxon>Actinomycetota</taxon>
        <taxon>Actinomycetes</taxon>
        <taxon>Kitasatosporales</taxon>
        <taxon>Streptomycetaceae</taxon>
        <taxon>Streptomyces</taxon>
    </lineage>
</organism>
<evidence type="ECO:0000313" key="3">
    <source>
        <dbReference type="EMBL" id="GDY75710.1"/>
    </source>
</evidence>
<dbReference type="STRING" id="33903.AQJ43_21570"/>
<dbReference type="AlphaFoldDB" id="A0A4D4MU57"/>
<evidence type="ECO:0000313" key="4">
    <source>
        <dbReference type="Proteomes" id="UP000299211"/>
    </source>
</evidence>
<dbReference type="EMBL" id="BJHY01000001">
    <property type="protein sequence ID" value="GDY75710.1"/>
    <property type="molecule type" value="Genomic_DNA"/>
</dbReference>